<accession>A0A919IP38</accession>
<proteinExistence type="predicted"/>
<keyword evidence="2" id="KW-1185">Reference proteome</keyword>
<protein>
    <submittedName>
        <fullName evidence="1">Uncharacterized protein</fullName>
    </submittedName>
</protein>
<dbReference type="EMBL" id="BOMH01000064">
    <property type="protein sequence ID" value="GID69630.1"/>
    <property type="molecule type" value="Genomic_DNA"/>
</dbReference>
<gene>
    <name evidence="1" type="ORF">Acy02nite_75110</name>
</gene>
<evidence type="ECO:0000313" key="2">
    <source>
        <dbReference type="Proteomes" id="UP000619479"/>
    </source>
</evidence>
<dbReference type="RefSeq" id="WP_203752388.1">
    <property type="nucleotide sequence ID" value="NZ_BAAAUC010000075.1"/>
</dbReference>
<sequence>MRDGLRAAIDGIVAAGSGIAAAELFAAAIRPGSGPLVTVIDATGWATITVTVG</sequence>
<comment type="caution">
    <text evidence="1">The sequence shown here is derived from an EMBL/GenBank/DDBJ whole genome shotgun (WGS) entry which is preliminary data.</text>
</comment>
<organism evidence="1 2">
    <name type="scientific">Actinoplanes cyaneus</name>
    <dbReference type="NCBI Taxonomy" id="52696"/>
    <lineage>
        <taxon>Bacteria</taxon>
        <taxon>Bacillati</taxon>
        <taxon>Actinomycetota</taxon>
        <taxon>Actinomycetes</taxon>
        <taxon>Micromonosporales</taxon>
        <taxon>Micromonosporaceae</taxon>
        <taxon>Actinoplanes</taxon>
    </lineage>
</organism>
<reference evidence="1" key="1">
    <citation type="submission" date="2021-01" db="EMBL/GenBank/DDBJ databases">
        <title>Whole genome shotgun sequence of Actinoplanes cyaneus NBRC 14990.</title>
        <authorList>
            <person name="Komaki H."/>
            <person name="Tamura T."/>
        </authorList>
    </citation>
    <scope>NUCLEOTIDE SEQUENCE</scope>
    <source>
        <strain evidence="1">NBRC 14990</strain>
    </source>
</reference>
<evidence type="ECO:0000313" key="1">
    <source>
        <dbReference type="EMBL" id="GID69630.1"/>
    </source>
</evidence>
<dbReference type="AlphaFoldDB" id="A0A919IP38"/>
<dbReference type="Proteomes" id="UP000619479">
    <property type="component" value="Unassembled WGS sequence"/>
</dbReference>
<name>A0A919IP38_9ACTN</name>